<dbReference type="PANTHER" id="PTHR39441">
    <property type="entry name" value="DUF2252 DOMAIN-CONTAINING PROTEIN"/>
    <property type="match status" value="1"/>
</dbReference>
<dbReference type="Pfam" id="PF10009">
    <property type="entry name" value="DUF2252"/>
    <property type="match status" value="1"/>
</dbReference>
<proteinExistence type="predicted"/>
<dbReference type="EMBL" id="JAPKFM010000046">
    <property type="protein sequence ID" value="MCX2967168.1"/>
    <property type="molecule type" value="Genomic_DNA"/>
</dbReference>
<gene>
    <name evidence="1" type="ORF">OSB52_24170</name>
</gene>
<organism evidence="1 2">
    <name type="scientific">Gordonia aquimaris</name>
    <dbReference type="NCBI Taxonomy" id="2984863"/>
    <lineage>
        <taxon>Bacteria</taxon>
        <taxon>Bacillati</taxon>
        <taxon>Actinomycetota</taxon>
        <taxon>Actinomycetes</taxon>
        <taxon>Mycobacteriales</taxon>
        <taxon>Gordoniaceae</taxon>
        <taxon>Gordonia</taxon>
    </lineage>
</organism>
<comment type="caution">
    <text evidence="1">The sequence shown here is derived from an EMBL/GenBank/DDBJ whole genome shotgun (WGS) entry which is preliminary data.</text>
</comment>
<protein>
    <submittedName>
        <fullName evidence="1">DUF2252 domain-containing protein</fullName>
    </submittedName>
</protein>
<dbReference type="Proteomes" id="UP001143347">
    <property type="component" value="Unassembled WGS sequence"/>
</dbReference>
<dbReference type="RefSeq" id="WP_235721741.1">
    <property type="nucleotide sequence ID" value="NZ_JAPKFM010000046.1"/>
</dbReference>
<sequence>MTATITDLATCVDQAQRGDPIEILTRQATSRVPELVPVRNSRMAATPFTFYRGAAAVMAADLAAVPHSGIMTQLCGDAHLSNFGVFNTPERRMIFDLNDFDETAPGPFEWDVKRLAASFTVAGRGSGFDAATTRRHARDVAKSYQKWMTASAAMSTMDCWYARIDTEEVLTKVTSKLDTSTEARTLKGLRKAQHRNSTQAVAKLCVIDADGNVHIRSDPPLLVPIHELFPDSHADEVANRIAGRVDAYRTMLPDHIRALFDQFTIVDVARKVVGVGSVGTRAWIVLMHGARSDDPLFLQMKEAQRSVLADYVPTQQYANQGQRVVEGQRLLQAASDVFLGWTSGLDENGEKRDLYVRQLRDGKGSVVIEALSPDDMKLYAKLCGRALAHAHARTGSRLQIAEYLGSAKGFADAIADFSESYADIDEADHAAMLDAIADGRLETHDLV</sequence>
<dbReference type="InterPro" id="IPR018721">
    <property type="entry name" value="DUF2252"/>
</dbReference>
<name>A0A9X3I6S1_9ACTN</name>
<dbReference type="AlphaFoldDB" id="A0A9X3I6S1"/>
<keyword evidence="2" id="KW-1185">Reference proteome</keyword>
<accession>A0A9X3I6S1</accession>
<reference evidence="1" key="1">
    <citation type="submission" date="2022-10" db="EMBL/GenBank/DDBJ databases">
        <title>WGS of marine actinomycetes from Thailand.</title>
        <authorList>
            <person name="Thawai C."/>
        </authorList>
    </citation>
    <scope>NUCLEOTIDE SEQUENCE</scope>
    <source>
        <strain evidence="1">SW21</strain>
    </source>
</reference>
<evidence type="ECO:0000313" key="1">
    <source>
        <dbReference type="EMBL" id="MCX2967168.1"/>
    </source>
</evidence>
<dbReference type="PANTHER" id="PTHR39441:SF1">
    <property type="entry name" value="DUF2252 DOMAIN-CONTAINING PROTEIN"/>
    <property type="match status" value="1"/>
</dbReference>
<evidence type="ECO:0000313" key="2">
    <source>
        <dbReference type="Proteomes" id="UP001143347"/>
    </source>
</evidence>